<dbReference type="OrthoDB" id="7855192at2"/>
<protein>
    <recommendedName>
        <fullName evidence="3">ArsR family transcriptional regulator</fullName>
    </recommendedName>
</protein>
<evidence type="ECO:0000313" key="1">
    <source>
        <dbReference type="EMBL" id="SDY55127.1"/>
    </source>
</evidence>
<evidence type="ECO:0008006" key="3">
    <source>
        <dbReference type="Google" id="ProtNLM"/>
    </source>
</evidence>
<dbReference type="STRING" id="321339.SAMN05444340_11084"/>
<dbReference type="Proteomes" id="UP000199286">
    <property type="component" value="Unassembled WGS sequence"/>
</dbReference>
<dbReference type="EMBL" id="FNPF01000010">
    <property type="protein sequence ID" value="SDY55127.1"/>
    <property type="molecule type" value="Genomic_DNA"/>
</dbReference>
<reference evidence="1 2" key="1">
    <citation type="submission" date="2016-10" db="EMBL/GenBank/DDBJ databases">
        <authorList>
            <person name="de Groot N.N."/>
        </authorList>
    </citation>
    <scope>NUCLEOTIDE SEQUENCE [LARGE SCALE GENOMIC DNA]</scope>
    <source>
        <strain evidence="1 2">DSM 26880</strain>
    </source>
</reference>
<dbReference type="AlphaFoldDB" id="A0A1H3KSH8"/>
<dbReference type="RefSeq" id="WP_089883844.1">
    <property type="nucleotide sequence ID" value="NZ_FNPF01000010.1"/>
</dbReference>
<sequence length="98" mass="10566">MSYAEQLREHARIAILRLLADAPGYTSNVSMMTGLLQSCGIAYTRDQVAGEVHWLKEQGLLTIETPLGFIVATATGRGVEVAEGVVTYPGIHRPRPGS</sequence>
<name>A0A1H3KSH8_9RHOB</name>
<accession>A0A1H3KSH8</accession>
<evidence type="ECO:0000313" key="2">
    <source>
        <dbReference type="Proteomes" id="UP000199286"/>
    </source>
</evidence>
<proteinExistence type="predicted"/>
<keyword evidence="2" id="KW-1185">Reference proteome</keyword>
<gene>
    <name evidence="1" type="ORF">SAMN05444340_11084</name>
</gene>
<organism evidence="1 2">
    <name type="scientific">Citreimonas salinaria</name>
    <dbReference type="NCBI Taxonomy" id="321339"/>
    <lineage>
        <taxon>Bacteria</taxon>
        <taxon>Pseudomonadati</taxon>
        <taxon>Pseudomonadota</taxon>
        <taxon>Alphaproteobacteria</taxon>
        <taxon>Rhodobacterales</taxon>
        <taxon>Roseobacteraceae</taxon>
        <taxon>Citreimonas</taxon>
    </lineage>
</organism>